<evidence type="ECO:0000313" key="9">
    <source>
        <dbReference type="Proteomes" id="UP000324897"/>
    </source>
</evidence>
<evidence type="ECO:0008006" key="10">
    <source>
        <dbReference type="Google" id="ProtNLM"/>
    </source>
</evidence>
<dbReference type="InterPro" id="IPR036404">
    <property type="entry name" value="Jacalin-like_lectin_dom_sf"/>
</dbReference>
<evidence type="ECO:0000259" key="6">
    <source>
        <dbReference type="PROSITE" id="PS50067"/>
    </source>
</evidence>
<dbReference type="Pfam" id="PF23598">
    <property type="entry name" value="LRR_14"/>
    <property type="match status" value="1"/>
</dbReference>
<dbReference type="EMBL" id="RWGY01000013">
    <property type="protein sequence ID" value="TVU27344.1"/>
    <property type="molecule type" value="Genomic_DNA"/>
</dbReference>
<reference evidence="8 9" key="1">
    <citation type="journal article" date="2019" name="Sci. Rep.">
        <title>A high-quality genome of Eragrostis curvula grass provides insights into Poaceae evolution and supports new strategies to enhance forage quality.</title>
        <authorList>
            <person name="Carballo J."/>
            <person name="Santos B.A.C.M."/>
            <person name="Zappacosta D."/>
            <person name="Garbus I."/>
            <person name="Selva J.P."/>
            <person name="Gallo C.A."/>
            <person name="Diaz A."/>
            <person name="Albertini E."/>
            <person name="Caccamo M."/>
            <person name="Echenique V."/>
        </authorList>
    </citation>
    <scope>NUCLEOTIDE SEQUENCE [LARGE SCALE GENOMIC DNA]</scope>
    <source>
        <strain evidence="9">cv. Victoria</strain>
        <tissue evidence="8">Leaf</tissue>
    </source>
</reference>
<dbReference type="SUPFAM" id="SSF51101">
    <property type="entry name" value="Mannose-binding lectins"/>
    <property type="match status" value="4"/>
</dbReference>
<dbReference type="Gramene" id="TVU27344">
    <property type="protein sequence ID" value="TVU27344"/>
    <property type="gene ID" value="EJB05_29949"/>
</dbReference>
<protein>
    <recommendedName>
        <fullName evidence="10">Jacalin-type lectin domain-containing protein</fullName>
    </recommendedName>
</protein>
<dbReference type="GO" id="GO:0008017">
    <property type="term" value="F:microtubule binding"/>
    <property type="evidence" value="ECO:0007669"/>
    <property type="project" value="InterPro"/>
</dbReference>
<dbReference type="GO" id="GO:0007018">
    <property type="term" value="P:microtubule-based movement"/>
    <property type="evidence" value="ECO:0007669"/>
    <property type="project" value="InterPro"/>
</dbReference>
<dbReference type="CDD" id="cd09612">
    <property type="entry name" value="Jacalin"/>
    <property type="match status" value="4"/>
</dbReference>
<dbReference type="GO" id="GO:0005874">
    <property type="term" value="C:microtubule"/>
    <property type="evidence" value="ECO:0007669"/>
    <property type="project" value="UniProtKB-KW"/>
</dbReference>
<dbReference type="AlphaFoldDB" id="A0A5J9UVE4"/>
<dbReference type="Proteomes" id="UP000324897">
    <property type="component" value="Chromosome 2"/>
</dbReference>
<keyword evidence="3" id="KW-0677">Repeat</keyword>
<dbReference type="GO" id="GO:0030246">
    <property type="term" value="F:carbohydrate binding"/>
    <property type="evidence" value="ECO:0007669"/>
    <property type="project" value="UniProtKB-KW"/>
</dbReference>
<evidence type="ECO:0000313" key="8">
    <source>
        <dbReference type="EMBL" id="TVU27344.1"/>
    </source>
</evidence>
<dbReference type="GO" id="GO:0005524">
    <property type="term" value="F:ATP binding"/>
    <property type="evidence" value="ECO:0007669"/>
    <property type="project" value="InterPro"/>
</dbReference>
<keyword evidence="9" id="KW-1185">Reference proteome</keyword>
<dbReference type="OrthoDB" id="593147at2759"/>
<name>A0A5J9UVE4_9POAL</name>
<dbReference type="Gene3D" id="3.80.10.10">
    <property type="entry name" value="Ribonuclease Inhibitor"/>
    <property type="match status" value="1"/>
</dbReference>
<dbReference type="GO" id="GO:0003777">
    <property type="term" value="F:microtubule motor activity"/>
    <property type="evidence" value="ECO:0007669"/>
    <property type="project" value="InterPro"/>
</dbReference>
<gene>
    <name evidence="8" type="ORF">EJB05_29949</name>
</gene>
<dbReference type="Gene3D" id="3.40.850.10">
    <property type="entry name" value="Kinesin motor domain"/>
    <property type="match status" value="1"/>
</dbReference>
<dbReference type="InterPro" id="IPR036961">
    <property type="entry name" value="Kinesin_motor_dom_sf"/>
</dbReference>
<feature type="non-terminal residue" evidence="8">
    <location>
        <position position="1"/>
    </location>
</feature>
<dbReference type="InterPro" id="IPR001229">
    <property type="entry name" value="Jacalin-like_lectin_dom"/>
</dbReference>
<comment type="caution">
    <text evidence="5">Lacks conserved residue(s) required for the propagation of feature annotation.</text>
</comment>
<dbReference type="PANTHER" id="PTHR46506">
    <property type="entry name" value="OS05G0143600 PROTEIN"/>
    <property type="match status" value="1"/>
</dbReference>
<evidence type="ECO:0000256" key="5">
    <source>
        <dbReference type="PROSITE-ProRule" id="PRU00283"/>
    </source>
</evidence>
<dbReference type="SUPFAM" id="SSF52047">
    <property type="entry name" value="RNI-like"/>
    <property type="match status" value="1"/>
</dbReference>
<proteinExistence type="inferred from homology"/>
<keyword evidence="4" id="KW-0505">Motor protein</keyword>
<comment type="similarity">
    <text evidence="5">Belongs to the TRAFAC class myosin-kinesin ATPase superfamily. Kinesin family.</text>
</comment>
<feature type="domain" description="Kinesin motor" evidence="6">
    <location>
        <begin position="1053"/>
        <end position="1158"/>
    </location>
</feature>
<dbReference type="Pfam" id="PF00225">
    <property type="entry name" value="Kinesin"/>
    <property type="match status" value="1"/>
</dbReference>
<feature type="domain" description="Jacalin-type lectin" evidence="7">
    <location>
        <begin position="912"/>
        <end position="1052"/>
    </location>
</feature>
<comment type="caution">
    <text evidence="8">The sequence shown here is derived from an EMBL/GenBank/DDBJ whole genome shotgun (WGS) entry which is preliminary data.</text>
</comment>
<dbReference type="PROSITE" id="PS50067">
    <property type="entry name" value="KINESIN_MOTOR_2"/>
    <property type="match status" value="1"/>
</dbReference>
<accession>A0A5J9UVE4</accession>
<evidence type="ECO:0000256" key="4">
    <source>
        <dbReference type="ARBA" id="ARBA00023175"/>
    </source>
</evidence>
<dbReference type="InterPro" id="IPR032675">
    <property type="entry name" value="LRR_dom_sf"/>
</dbReference>
<feature type="domain" description="Jacalin-type lectin" evidence="7">
    <location>
        <begin position="587"/>
        <end position="750"/>
    </location>
</feature>
<dbReference type="SUPFAM" id="SSF52540">
    <property type="entry name" value="P-loop containing nucleoside triphosphate hydrolases"/>
    <property type="match status" value="1"/>
</dbReference>
<feature type="domain" description="Jacalin-type lectin" evidence="7">
    <location>
        <begin position="432"/>
        <end position="572"/>
    </location>
</feature>
<dbReference type="Gene3D" id="2.100.10.30">
    <property type="entry name" value="Jacalin-like lectin domain"/>
    <property type="match status" value="4"/>
</dbReference>
<sequence length="1158" mass="127163">MKQFISRIKSLLPPPPATYRAHRTIAIQIERIKNDVKEAILRGVSQQKPENAEAWEEKEVIDRIRDILKDKSLVHLKYLRLSSTHFIELPAETGNLQFLQTLDVKHAIVKELPSTLVKLGQLGCLKVNTQTKLPDGIGNIKSLEELSEIDISKYPNLLSELGNLSKLRVLKMSLRTWDESYEKPLFECICNLKKLQTLSIFTSCVSLDFMSAENFSPPRLLRRFMACVPGYRENIFQQCAEINPFSTLPTWINHTLVKLSDLSIMVSKLSQQDLEILRDLPTLYSLDLHVGEATTQKLVVTSNTTPAFKCLAKFKFTSSAMVLVFKRGAMQKLQALSLSFRLKETKSVLAGFNHGFENLTSLKVVYVAINCHSAFLWEVKAAEAAIKSAINLNPNHPTLDMTRHFEREMLWHGNQDIPALETMKEDELVAGMAKIGPRGGNGGRPQDVKVAPHRLKSVTICSGTVVHSLSFSYSDHAGKHHTEGPWGGHGGSNHTILLGSSEFLKEVCGTIGSKPDMVITSLTFVTNSGCYGPFGRGEGTPFRATTQGNGSIVGFYVRAGLHVDAIGVYANRKHETTKDQGDDKVRLSKFGMWGGGGGWSHDIEVEPHRLESVTISGDMAIHSLAFSYTDHNGLQHTAGPWGSFAFSHSDHGVQHTTGPWGNNNGSNHTIHLGPSEFITEVRGTIGPYSLPSYKLITSLKFVTNIASYGPFGMGGGTPFHIPEQSSNSSIVGFFGRAGWYVDAIGVYINHDTENPKQKEKVEEISKTGLWGGNGGSPCDTMVEPYRLESFTICSGAVIDSLAFSFRDRNQHQNTAGPWGGNGGQSHMIQLGPSEFLLKISGTYGQFSSDVITSLTLVTNFATYGPFGHGGGTPFRTPARRNGSIVGFFARAGQCVDAIGVYMNPEQDDVAGLVKVGPWGGNGGYRKDIMVTPHHLDSITICSDTTVNSLAFSYSDYEGRMHCSDTWGHQSGINQMIQLGPSEILTEVSGTFGQFSSDLVTSLTLVTNAKSYGPFGQEKGTPFHTPVQGNSSIVGFHGRAERYLDAIGLYFMRSLTRITIRRHGATEEVSKLWLIDLGGSERLLKTGASGLTMDEGKATNLSVSAPGDIIAALRRKRSHVPYSLQWHGKGTRVPMRNLTENILTHMDKTKQLKDTTRKH</sequence>
<keyword evidence="1" id="KW-0493">Microtubule</keyword>
<evidence type="ECO:0000256" key="1">
    <source>
        <dbReference type="ARBA" id="ARBA00022701"/>
    </source>
</evidence>
<dbReference type="InterPro" id="IPR055414">
    <property type="entry name" value="LRR_R13L4/SHOC2-like"/>
</dbReference>
<dbReference type="PROSITE" id="PS51752">
    <property type="entry name" value="JACALIN_LECTIN"/>
    <property type="match status" value="4"/>
</dbReference>
<feature type="domain" description="Jacalin-type lectin" evidence="7">
    <location>
        <begin position="764"/>
        <end position="904"/>
    </location>
</feature>
<evidence type="ECO:0000259" key="7">
    <source>
        <dbReference type="PROSITE" id="PS51752"/>
    </source>
</evidence>
<evidence type="ECO:0000256" key="2">
    <source>
        <dbReference type="ARBA" id="ARBA00022734"/>
    </source>
</evidence>
<dbReference type="InterPro" id="IPR033734">
    <property type="entry name" value="Jacalin-like_lectin_dom_plant"/>
</dbReference>
<dbReference type="InterPro" id="IPR027417">
    <property type="entry name" value="P-loop_NTPase"/>
</dbReference>
<evidence type="ECO:0000256" key="3">
    <source>
        <dbReference type="ARBA" id="ARBA00022737"/>
    </source>
</evidence>
<dbReference type="InterPro" id="IPR001752">
    <property type="entry name" value="Kinesin_motor_dom"/>
</dbReference>
<dbReference type="SMART" id="SM00915">
    <property type="entry name" value="Jacalin"/>
    <property type="match status" value="4"/>
</dbReference>
<keyword evidence="2" id="KW-0430">Lectin</keyword>
<organism evidence="8 9">
    <name type="scientific">Eragrostis curvula</name>
    <name type="common">weeping love grass</name>
    <dbReference type="NCBI Taxonomy" id="38414"/>
    <lineage>
        <taxon>Eukaryota</taxon>
        <taxon>Viridiplantae</taxon>
        <taxon>Streptophyta</taxon>
        <taxon>Embryophyta</taxon>
        <taxon>Tracheophyta</taxon>
        <taxon>Spermatophyta</taxon>
        <taxon>Magnoliopsida</taxon>
        <taxon>Liliopsida</taxon>
        <taxon>Poales</taxon>
        <taxon>Poaceae</taxon>
        <taxon>PACMAD clade</taxon>
        <taxon>Chloridoideae</taxon>
        <taxon>Eragrostideae</taxon>
        <taxon>Eragrostidinae</taxon>
        <taxon>Eragrostis</taxon>
    </lineage>
</organism>
<dbReference type="Pfam" id="PF01419">
    <property type="entry name" value="Jacalin"/>
    <property type="match status" value="4"/>
</dbReference>